<organism evidence="1 2">
    <name type="scientific">Smallanthus sonchifolius</name>
    <dbReference type="NCBI Taxonomy" id="185202"/>
    <lineage>
        <taxon>Eukaryota</taxon>
        <taxon>Viridiplantae</taxon>
        <taxon>Streptophyta</taxon>
        <taxon>Embryophyta</taxon>
        <taxon>Tracheophyta</taxon>
        <taxon>Spermatophyta</taxon>
        <taxon>Magnoliopsida</taxon>
        <taxon>eudicotyledons</taxon>
        <taxon>Gunneridae</taxon>
        <taxon>Pentapetalae</taxon>
        <taxon>asterids</taxon>
        <taxon>campanulids</taxon>
        <taxon>Asterales</taxon>
        <taxon>Asteraceae</taxon>
        <taxon>Asteroideae</taxon>
        <taxon>Heliantheae alliance</taxon>
        <taxon>Millerieae</taxon>
        <taxon>Smallanthus</taxon>
    </lineage>
</organism>
<proteinExistence type="predicted"/>
<keyword evidence="2" id="KW-1185">Reference proteome</keyword>
<sequence length="400" mass="45368">MDKYEQIDVVGRGSYGVVYKALNLEGGEVVAIKKLYRKHYSVQDCLNLREIKSLFDLNDHPNSVKLKDVINQEGVVFLEFEYMECCLHDRIVNQTNPLSESEIRNICFQILQGLAYIHRDGYIHRDLKPANLLVSNNVIKIGDFGFARAAFTHKVTTRSYHAPEVFLHSPVYDSAVDMCAMGATMAELFTRNPLFQGSSEANVMYSICKVLGTPTETTWPCGLDLASKLRYRFPDLFGRQFSALLPNASSEAVNLTASLLSWDPSMRPTAMDALQHPFFDGCYVVPPSLRHEPPIVTPSLLVAPMLFEMARERELLKKEMCLKRFESSNEDLVRMLPEHLFDFEIQEASLNSCTTDLEGMQDSEEDLMYEFVKKEESKYKGFYGGVCQKHGLQSSTDTSV</sequence>
<evidence type="ECO:0000313" key="2">
    <source>
        <dbReference type="Proteomes" id="UP001056120"/>
    </source>
</evidence>
<accession>A0ACB9KD27</accession>
<reference evidence="1 2" key="2">
    <citation type="journal article" date="2022" name="Mol. Ecol. Resour.">
        <title>The genomes of chicory, endive, great burdock and yacon provide insights into Asteraceae paleo-polyploidization history and plant inulin production.</title>
        <authorList>
            <person name="Fan W."/>
            <person name="Wang S."/>
            <person name="Wang H."/>
            <person name="Wang A."/>
            <person name="Jiang F."/>
            <person name="Liu H."/>
            <person name="Zhao H."/>
            <person name="Xu D."/>
            <person name="Zhang Y."/>
        </authorList>
    </citation>
    <scope>NUCLEOTIDE SEQUENCE [LARGE SCALE GENOMIC DNA]</scope>
    <source>
        <strain evidence="2">cv. Yunnan</strain>
        <tissue evidence="1">Leaves</tissue>
    </source>
</reference>
<dbReference type="Proteomes" id="UP001056120">
    <property type="component" value="Linkage Group LG01"/>
</dbReference>
<evidence type="ECO:0000313" key="1">
    <source>
        <dbReference type="EMBL" id="KAI3830123.1"/>
    </source>
</evidence>
<protein>
    <submittedName>
        <fullName evidence="1">Uncharacterized protein</fullName>
    </submittedName>
</protein>
<dbReference type="EMBL" id="CM042018">
    <property type="protein sequence ID" value="KAI3830123.1"/>
    <property type="molecule type" value="Genomic_DNA"/>
</dbReference>
<gene>
    <name evidence="1" type="ORF">L1987_04257</name>
</gene>
<reference evidence="2" key="1">
    <citation type="journal article" date="2022" name="Mol. Ecol. Resour.">
        <title>The genomes of chicory, endive, great burdock and yacon provide insights into Asteraceae palaeo-polyploidization history and plant inulin production.</title>
        <authorList>
            <person name="Fan W."/>
            <person name="Wang S."/>
            <person name="Wang H."/>
            <person name="Wang A."/>
            <person name="Jiang F."/>
            <person name="Liu H."/>
            <person name="Zhao H."/>
            <person name="Xu D."/>
            <person name="Zhang Y."/>
        </authorList>
    </citation>
    <scope>NUCLEOTIDE SEQUENCE [LARGE SCALE GENOMIC DNA]</scope>
    <source>
        <strain evidence="2">cv. Yunnan</strain>
    </source>
</reference>
<comment type="caution">
    <text evidence="1">The sequence shown here is derived from an EMBL/GenBank/DDBJ whole genome shotgun (WGS) entry which is preliminary data.</text>
</comment>
<name>A0ACB9KD27_9ASTR</name>